<protein>
    <recommendedName>
        <fullName evidence="3">F-box associated domain-containing protein</fullName>
    </recommendedName>
</protein>
<reference evidence="1 2" key="1">
    <citation type="submission" date="2019-12" db="EMBL/GenBank/DDBJ databases">
        <authorList>
            <person name="Alioto T."/>
            <person name="Alioto T."/>
            <person name="Gomez Garrido J."/>
        </authorList>
    </citation>
    <scope>NUCLEOTIDE SEQUENCE [LARGE SCALE GENOMIC DNA]</scope>
</reference>
<keyword evidence="2" id="KW-1185">Reference proteome</keyword>
<comment type="caution">
    <text evidence="1">The sequence shown here is derived from an EMBL/GenBank/DDBJ whole genome shotgun (WGS) entry which is preliminary data.</text>
</comment>
<accession>A0A8S0V3M7</accession>
<dbReference type="AlphaFoldDB" id="A0A8S0V3M7"/>
<evidence type="ECO:0000313" key="1">
    <source>
        <dbReference type="EMBL" id="CAA3024251.1"/>
    </source>
</evidence>
<name>A0A8S0V3M7_OLEEU</name>
<evidence type="ECO:0008006" key="3">
    <source>
        <dbReference type="Google" id="ProtNLM"/>
    </source>
</evidence>
<dbReference type="Gramene" id="OE9A117451T1">
    <property type="protein sequence ID" value="OE9A117451C1"/>
    <property type="gene ID" value="OE9A117451"/>
</dbReference>
<sequence>MRAEVLQVVSVPDSLLERQYDFNAMNWKETFALVARVSPEPRKIYQVWTMENSSVGKEHWNKKFTLEPDHIFYRTVNSVNGKFILRRHRTLILYDVENRDTKTVGRVKFPVLGAHYYVESLMSIKGFNHFGDDARRRWNEQELELNTGQELLE</sequence>
<gene>
    <name evidence="1" type="ORF">OLEA9_A117451</name>
</gene>
<proteinExistence type="predicted"/>
<dbReference type="OrthoDB" id="1582872at2759"/>
<dbReference type="EMBL" id="CACTIH010009105">
    <property type="protein sequence ID" value="CAA3024251.1"/>
    <property type="molecule type" value="Genomic_DNA"/>
</dbReference>
<evidence type="ECO:0000313" key="2">
    <source>
        <dbReference type="Proteomes" id="UP000594638"/>
    </source>
</evidence>
<organism evidence="1 2">
    <name type="scientific">Olea europaea subsp. europaea</name>
    <dbReference type="NCBI Taxonomy" id="158383"/>
    <lineage>
        <taxon>Eukaryota</taxon>
        <taxon>Viridiplantae</taxon>
        <taxon>Streptophyta</taxon>
        <taxon>Embryophyta</taxon>
        <taxon>Tracheophyta</taxon>
        <taxon>Spermatophyta</taxon>
        <taxon>Magnoliopsida</taxon>
        <taxon>eudicotyledons</taxon>
        <taxon>Gunneridae</taxon>
        <taxon>Pentapetalae</taxon>
        <taxon>asterids</taxon>
        <taxon>lamiids</taxon>
        <taxon>Lamiales</taxon>
        <taxon>Oleaceae</taxon>
        <taxon>Oleeae</taxon>
        <taxon>Olea</taxon>
    </lineage>
</organism>
<dbReference type="Proteomes" id="UP000594638">
    <property type="component" value="Unassembled WGS sequence"/>
</dbReference>